<name>A0A5C7GFC4_9FLAO</name>
<evidence type="ECO:0000313" key="2">
    <source>
        <dbReference type="Proteomes" id="UP000321080"/>
    </source>
</evidence>
<keyword evidence="1" id="KW-0645">Protease</keyword>
<protein>
    <submittedName>
        <fullName evidence="1">Carboxypeptidase-like regulatory domain-containing protein</fullName>
    </submittedName>
</protein>
<dbReference type="OrthoDB" id="1164701at2"/>
<sequence length="386" mass="44954">MSKNSKFFISFFILILPFLILHSQTGKIEINGIILDESNYAVPYVAVGIVKKHIGTASTEDGEFSFLVSNTEMQDTLSISSLGYDAFKIKISDYLKLEKKEIILKETITELEEIKILKPSEYVQNAIEHLKENTISKPHQIEMLYRRAATENGKSKFFVENYIKIRDRGPAYPLGLVQVMEARKSADYRIWKRKQWTHSLTWMATANPLRPTDKQPNLKRFTWKKIGDSSYEGEDVVIIKGIDPKSKTEVTLYIGVENFTIFRIEKQKALFLYKKYQDGRVYLSYYSNEWGFGKNQVPKEYWGTEAEKMTYRLEAFVYNIETNKKKIKIVPFGGDTDMGSLDLPYHPNFWSNLSMPPDTKFFKRIKKELESNYGVSLENQFKFVNK</sequence>
<dbReference type="AlphaFoldDB" id="A0A5C7GFC4"/>
<comment type="caution">
    <text evidence="1">The sequence shown here is derived from an EMBL/GenBank/DDBJ whole genome shotgun (WGS) entry which is preliminary data.</text>
</comment>
<evidence type="ECO:0000313" key="1">
    <source>
        <dbReference type="EMBL" id="TXG35444.1"/>
    </source>
</evidence>
<keyword evidence="2" id="KW-1185">Reference proteome</keyword>
<dbReference type="Pfam" id="PF13715">
    <property type="entry name" value="CarbopepD_reg_2"/>
    <property type="match status" value="1"/>
</dbReference>
<reference evidence="1 2" key="1">
    <citation type="submission" date="2019-08" db="EMBL/GenBank/DDBJ databases">
        <title>Seonamhaeicola sediminis sp. nov., isolated from marine sediment.</title>
        <authorList>
            <person name="Cao W.R."/>
        </authorList>
    </citation>
    <scope>NUCLEOTIDE SEQUENCE [LARGE SCALE GENOMIC DNA]</scope>
    <source>
        <strain evidence="1 2">1505</strain>
    </source>
</reference>
<accession>A0A5C7GFC4</accession>
<keyword evidence="1" id="KW-0378">Hydrolase</keyword>
<keyword evidence="1" id="KW-0121">Carboxypeptidase</keyword>
<dbReference type="Proteomes" id="UP000321080">
    <property type="component" value="Unassembled WGS sequence"/>
</dbReference>
<dbReference type="EMBL" id="VRKQ01000018">
    <property type="protein sequence ID" value="TXG35444.1"/>
    <property type="molecule type" value="Genomic_DNA"/>
</dbReference>
<gene>
    <name evidence="1" type="ORF">FUA22_17025</name>
</gene>
<dbReference type="RefSeq" id="WP_147769787.1">
    <property type="nucleotide sequence ID" value="NZ_VRKQ01000018.1"/>
</dbReference>
<dbReference type="SUPFAM" id="SSF49464">
    <property type="entry name" value="Carboxypeptidase regulatory domain-like"/>
    <property type="match status" value="1"/>
</dbReference>
<dbReference type="GO" id="GO:0004180">
    <property type="term" value="F:carboxypeptidase activity"/>
    <property type="evidence" value="ECO:0007669"/>
    <property type="project" value="UniProtKB-KW"/>
</dbReference>
<proteinExistence type="predicted"/>
<organism evidence="1 2">
    <name type="scientific">Seonamhaeicola maritimus</name>
    <dbReference type="NCBI Taxonomy" id="2591822"/>
    <lineage>
        <taxon>Bacteria</taxon>
        <taxon>Pseudomonadati</taxon>
        <taxon>Bacteroidota</taxon>
        <taxon>Flavobacteriia</taxon>
        <taxon>Flavobacteriales</taxon>
        <taxon>Flavobacteriaceae</taxon>
    </lineage>
</organism>
<dbReference type="InterPro" id="IPR008969">
    <property type="entry name" value="CarboxyPept-like_regulatory"/>
</dbReference>